<accession>A0A2M6ZHD5</accession>
<reference evidence="2" key="1">
    <citation type="submission" date="2017-09" db="EMBL/GenBank/DDBJ databases">
        <title>Depth-based differentiation of microbial function through sediment-hosted aquifers and enrichment of novel symbionts in the deep terrestrial subsurface.</title>
        <authorList>
            <person name="Probst A.J."/>
            <person name="Ladd B."/>
            <person name="Jarett J.K."/>
            <person name="Geller-Mcgrath D.E."/>
            <person name="Sieber C.M.K."/>
            <person name="Emerson J.B."/>
            <person name="Anantharaman K."/>
            <person name="Thomas B.C."/>
            <person name="Malmstrom R."/>
            <person name="Stieglmeier M."/>
            <person name="Klingl A."/>
            <person name="Woyke T."/>
            <person name="Ryan C.M."/>
            <person name="Banfield J.F."/>
        </authorList>
    </citation>
    <scope>NUCLEOTIDE SEQUENCE [LARGE SCALE GENOMIC DNA]</scope>
</reference>
<evidence type="ECO:0000313" key="1">
    <source>
        <dbReference type="EMBL" id="PIU51782.1"/>
    </source>
</evidence>
<proteinExistence type="predicted"/>
<gene>
    <name evidence="1" type="ORF">COS91_02665</name>
</gene>
<dbReference type="AlphaFoldDB" id="A0A2M6ZHD5"/>
<dbReference type="Proteomes" id="UP000229227">
    <property type="component" value="Unassembled WGS sequence"/>
</dbReference>
<name>A0A2M6ZHD5_9BACT</name>
<evidence type="ECO:0008006" key="3">
    <source>
        <dbReference type="Google" id="ProtNLM"/>
    </source>
</evidence>
<comment type="caution">
    <text evidence="1">The sequence shown here is derived from an EMBL/GenBank/DDBJ whole genome shotgun (WGS) entry which is preliminary data.</text>
</comment>
<evidence type="ECO:0000313" key="2">
    <source>
        <dbReference type="Proteomes" id="UP000229227"/>
    </source>
</evidence>
<dbReference type="EMBL" id="PEWN01000043">
    <property type="protein sequence ID" value="PIU51782.1"/>
    <property type="molecule type" value="Genomic_DNA"/>
</dbReference>
<protein>
    <recommendedName>
        <fullName evidence="3">DUF2283 domain-containing protein</fullName>
    </recommendedName>
</protein>
<organism evidence="1 2">
    <name type="scientific">Candidatus Desantisbacteria bacterium CG07_land_8_20_14_0_80_39_15</name>
    <dbReference type="NCBI Taxonomy" id="1974549"/>
    <lineage>
        <taxon>Bacteria</taxon>
        <taxon>Candidatus Desantisiibacteriota</taxon>
    </lineage>
</organism>
<sequence>MAKTKIRVKESDSSVIPYFLKFQQNHYWVDYDEETDTLYISFRKPQSANDSIMKRNFIYHYDDNKIVGITVLHAKECGIN</sequence>
<dbReference type="Pfam" id="PF10049">
    <property type="entry name" value="DUF2283"/>
    <property type="match status" value="1"/>
</dbReference>
<dbReference type="InterPro" id="IPR019270">
    <property type="entry name" value="DUF2283"/>
</dbReference>